<gene>
    <name evidence="2" type="ordered locus">Mchl_3982</name>
</gene>
<protein>
    <submittedName>
        <fullName evidence="2">UDP-N-acetylglucosamine 2-epimerase</fullName>
    </submittedName>
</protein>
<dbReference type="GO" id="GO:0006047">
    <property type="term" value="P:UDP-N-acetylglucosamine metabolic process"/>
    <property type="evidence" value="ECO:0007669"/>
    <property type="project" value="InterPro"/>
</dbReference>
<dbReference type="Gene3D" id="3.40.50.2000">
    <property type="entry name" value="Glycogen Phosphorylase B"/>
    <property type="match status" value="2"/>
</dbReference>
<dbReference type="InterPro" id="IPR029767">
    <property type="entry name" value="WecB-like"/>
</dbReference>
<dbReference type="PANTHER" id="PTHR43174">
    <property type="entry name" value="UDP-N-ACETYLGLUCOSAMINE 2-EPIMERASE"/>
    <property type="match status" value="1"/>
</dbReference>
<sequence>MLARRIAIVTTSRADYGIYRPVARALAARTGVEVGYLVSGTHLAADHGSTIGEIEADGLPVLARIDLGIGADDPAALTRVMAAATDGFGKALARTTPDLVLALGDRFEMLAAVAATLPFGLPVAHLHGGELSLGAVDEVIRHAITKISHLHFVATAAYGTRVAQMGEEEWRITVSGAPALDTLAQETLPDRTALEARTGRSLTPAPLLVTLHPETRSDFAVEAQADALLEGLRSRERPIVFTAPNADPGGRRLRARIEAFVAEHRNAVLVESLGSTNYFGMMRIAAAMVGNSSSGIIEAASFTLPVVNIGQRQDGRLRAPNVIDCGWTPGEIDDALERALNPAFAAMLPANVNPYGDGKAGERIAQVLATIPLDGHLLRKRFVDHPAQTMPVRS</sequence>
<accession>B7KYN6</accession>
<dbReference type="GO" id="GO:0004553">
    <property type="term" value="F:hydrolase activity, hydrolyzing O-glycosyl compounds"/>
    <property type="evidence" value="ECO:0007669"/>
    <property type="project" value="InterPro"/>
</dbReference>
<proteinExistence type="predicted"/>
<name>B7KYN6_METC4</name>
<dbReference type="KEGG" id="mch:Mchl_3982"/>
<reference evidence="3" key="1">
    <citation type="submission" date="2008-12" db="EMBL/GenBank/DDBJ databases">
        <title>Complete sequence of chromosome of Methylobacterium chloromethanicum CM4.</title>
        <authorList>
            <consortium name="US DOE Joint Genome Institute"/>
            <person name="Lucas S."/>
            <person name="Copeland A."/>
            <person name="Lapidus A."/>
            <person name="Glavina del Rio T."/>
            <person name="Dalin E."/>
            <person name="Tice H."/>
            <person name="Bruce D."/>
            <person name="Goodwin L."/>
            <person name="Pitluck S."/>
            <person name="Chertkov O."/>
            <person name="Brettin T."/>
            <person name="Detter J.C."/>
            <person name="Han C."/>
            <person name="Larimer F."/>
            <person name="Land M."/>
            <person name="Hauser L."/>
            <person name="Kyrpides N."/>
            <person name="Mikhailova N."/>
            <person name="Marx C."/>
            <person name="Richardson P."/>
        </authorList>
    </citation>
    <scope>NUCLEOTIDE SEQUENCE [LARGE SCALE GENOMIC DNA]</scope>
    <source>
        <strain evidence="3">CM4 / NCIMB 13688</strain>
    </source>
</reference>
<evidence type="ECO:0000313" key="2">
    <source>
        <dbReference type="EMBL" id="ACK84787.1"/>
    </source>
</evidence>
<dbReference type="HOGENOM" id="CLU_061127_0_0_5"/>
<dbReference type="EMBL" id="CP001298">
    <property type="protein sequence ID" value="ACK84787.1"/>
    <property type="molecule type" value="Genomic_DNA"/>
</dbReference>
<feature type="domain" description="UDP-N-acetylglucosamine 2-epimerase" evidence="1">
    <location>
        <begin position="25"/>
        <end position="368"/>
    </location>
</feature>
<dbReference type="PANTHER" id="PTHR43174:SF3">
    <property type="entry name" value="UDP-N-ACETYLGLUCOSAMINE 2-EPIMERASE"/>
    <property type="match status" value="1"/>
</dbReference>
<reference evidence="2 3" key="2">
    <citation type="journal article" date="2012" name="J. Bacteriol.">
        <title>Complete genome sequences of six strains of the genus Methylobacterium.</title>
        <authorList>
            <person name="Marx C.J."/>
            <person name="Bringel F."/>
            <person name="Chistoserdova L."/>
            <person name="Moulin L."/>
            <person name="Farhan Ul Haque M."/>
            <person name="Fleischman D.E."/>
            <person name="Gruffaz C."/>
            <person name="Jourand P."/>
            <person name="Knief C."/>
            <person name="Lee M.C."/>
            <person name="Muller E.E."/>
            <person name="Nadalig T."/>
            <person name="Peyraud R."/>
            <person name="Roselli S."/>
            <person name="Russ L."/>
            <person name="Goodwin L.A."/>
            <person name="Ivanova N."/>
            <person name="Kyrpides N."/>
            <person name="Lajus A."/>
            <person name="Land M.L."/>
            <person name="Medigue C."/>
            <person name="Mikhailova N."/>
            <person name="Nolan M."/>
            <person name="Woyke T."/>
            <person name="Stolyar S."/>
            <person name="Vorholt J.A."/>
            <person name="Vuilleumier S."/>
        </authorList>
    </citation>
    <scope>NUCLEOTIDE SEQUENCE [LARGE SCALE GENOMIC DNA]</scope>
    <source>
        <strain evidence="3">CM4 / NCIMB 13688</strain>
    </source>
</reference>
<dbReference type="InterPro" id="IPR020004">
    <property type="entry name" value="UDP-GlcNAc_Epase"/>
</dbReference>
<dbReference type="NCBIfam" id="TIGR03568">
    <property type="entry name" value="NeuC_NnaA"/>
    <property type="match status" value="1"/>
</dbReference>
<dbReference type="CDD" id="cd03786">
    <property type="entry name" value="GTB_UDP-GlcNAc_2-Epimerase"/>
    <property type="match status" value="1"/>
</dbReference>
<dbReference type="AlphaFoldDB" id="B7KYN6"/>
<dbReference type="RefSeq" id="WP_015951954.1">
    <property type="nucleotide sequence ID" value="NC_011757.1"/>
</dbReference>
<organism evidence="2 3">
    <name type="scientific">Methylorubrum extorquens (strain CM4 / NCIMB 13688)</name>
    <name type="common">Methylobacterium extorquens</name>
    <dbReference type="NCBI Taxonomy" id="440085"/>
    <lineage>
        <taxon>Bacteria</taxon>
        <taxon>Pseudomonadati</taxon>
        <taxon>Pseudomonadota</taxon>
        <taxon>Alphaproteobacteria</taxon>
        <taxon>Hyphomicrobiales</taxon>
        <taxon>Methylobacteriaceae</taxon>
        <taxon>Methylorubrum</taxon>
    </lineage>
</organism>
<evidence type="ECO:0000259" key="1">
    <source>
        <dbReference type="Pfam" id="PF02350"/>
    </source>
</evidence>
<dbReference type="InterPro" id="IPR003331">
    <property type="entry name" value="UDP_GlcNAc_Epimerase_2_dom"/>
</dbReference>
<dbReference type="SUPFAM" id="SSF53756">
    <property type="entry name" value="UDP-Glycosyltransferase/glycogen phosphorylase"/>
    <property type="match status" value="1"/>
</dbReference>
<dbReference type="Proteomes" id="UP000002385">
    <property type="component" value="Chromosome"/>
</dbReference>
<evidence type="ECO:0000313" key="3">
    <source>
        <dbReference type="Proteomes" id="UP000002385"/>
    </source>
</evidence>
<dbReference type="Pfam" id="PF02350">
    <property type="entry name" value="Epimerase_2"/>
    <property type="match status" value="1"/>
</dbReference>